<sequence>MSDSKRPDRLQRQLTRRFSLLMLGLSFALAVGCLFVVRVQLQATAAVLQAAASEKVGLLLDAETSRLSSLARDYGRWDETYRYVERPEPGFVNENFGSSYQGLDVDFTAILGADGRERFRSGWPPRARLPASLRTQLAEQLAEAQRAPASEPRHYLVLFDGMPLLLTAAAVTDTEAERPANGLILMGRFFNQDYLARLSELVGGDLRFVPADAVRPPASWTLAQAVVPLSGDLGGRVLLLEAPVPLGWLPATLVLFAGSLLLCIAVSAWWMRRFLSERVVSRIGRFAELARLRKAGGLSAWPVDGNDEIDALAVAYNALGEEASEARLGLAQLEVTDPLTGVGNRRALERALDDLCAAQPAHASLLLLNLDGFKLVNDSLGHGAGDQLLQEVAYRLRKALEAPATLYRLGSDEFAVMLPACAPQAARAWALRLQAVLGGRFSFSGRQLSFSASAGVAAYRAGLSGADLLRHADLALAGAKARGRGEVAAFDPAMHESVSERMRLEQGLRAAIAAGAITPYFQPVIDAETRRPYALELLARWQFEGRAVSPLTFIRLAEELGLIGELTDALLARALPQFAALRARAPGLKLQFNLSALMLGDRGFADRLLALLLACGVPAEAVSAEVTETAALQEQGDELLGCLVRAGIGLHLDDFGTGYSSMTRLAELPFDTVKLDRSFVVLLGEGDETLARAVHDMATGMGMALIAEGVETEAQFAALSRLGYRRMQGYLFARPMSASALERWLAEDVSRV</sequence>
<evidence type="ECO:0000313" key="5">
    <source>
        <dbReference type="Proteomes" id="UP000482578"/>
    </source>
</evidence>
<gene>
    <name evidence="4" type="ORF">GZH52_11920</name>
</gene>
<dbReference type="PROSITE" id="PS50887">
    <property type="entry name" value="GGDEF"/>
    <property type="match status" value="1"/>
</dbReference>
<dbReference type="Pfam" id="PF00563">
    <property type="entry name" value="EAL"/>
    <property type="match status" value="1"/>
</dbReference>
<dbReference type="CDD" id="cd01948">
    <property type="entry name" value="EAL"/>
    <property type="match status" value="1"/>
</dbReference>
<dbReference type="SMART" id="SM00052">
    <property type="entry name" value="EAL"/>
    <property type="match status" value="1"/>
</dbReference>
<dbReference type="InterPro" id="IPR007892">
    <property type="entry name" value="CHASE4"/>
</dbReference>
<keyword evidence="1" id="KW-1133">Transmembrane helix</keyword>
<dbReference type="SMART" id="SM00267">
    <property type="entry name" value="GGDEF"/>
    <property type="match status" value="1"/>
</dbReference>
<dbReference type="Proteomes" id="UP000482578">
    <property type="component" value="Unassembled WGS sequence"/>
</dbReference>
<dbReference type="InterPro" id="IPR043128">
    <property type="entry name" value="Rev_trsase/Diguanyl_cyclase"/>
</dbReference>
<dbReference type="Pfam" id="PF00990">
    <property type="entry name" value="GGDEF"/>
    <property type="match status" value="1"/>
</dbReference>
<accession>A0A6B2KTV4</accession>
<dbReference type="Gene3D" id="3.30.70.270">
    <property type="match status" value="1"/>
</dbReference>
<dbReference type="Pfam" id="PF05228">
    <property type="entry name" value="CHASE4"/>
    <property type="match status" value="1"/>
</dbReference>
<dbReference type="NCBIfam" id="TIGR00254">
    <property type="entry name" value="GGDEF"/>
    <property type="match status" value="1"/>
</dbReference>
<dbReference type="SUPFAM" id="SSF55073">
    <property type="entry name" value="Nucleotide cyclase"/>
    <property type="match status" value="1"/>
</dbReference>
<keyword evidence="5" id="KW-1185">Reference proteome</keyword>
<feature type="transmembrane region" description="Helical" evidence="1">
    <location>
        <begin position="20"/>
        <end position="41"/>
    </location>
</feature>
<dbReference type="CDD" id="cd01949">
    <property type="entry name" value="GGDEF"/>
    <property type="match status" value="1"/>
</dbReference>
<dbReference type="InterPro" id="IPR000160">
    <property type="entry name" value="GGDEF_dom"/>
</dbReference>
<evidence type="ECO:0000313" key="4">
    <source>
        <dbReference type="EMBL" id="NDV13490.1"/>
    </source>
</evidence>
<dbReference type="PROSITE" id="PS51257">
    <property type="entry name" value="PROKAR_LIPOPROTEIN"/>
    <property type="match status" value="1"/>
</dbReference>
<keyword evidence="1" id="KW-0812">Transmembrane</keyword>
<dbReference type="InterPro" id="IPR035919">
    <property type="entry name" value="EAL_sf"/>
</dbReference>
<dbReference type="Gene3D" id="3.20.20.450">
    <property type="entry name" value="EAL domain"/>
    <property type="match status" value="1"/>
</dbReference>
<protein>
    <submittedName>
        <fullName evidence="4">EAL domain-containing protein</fullName>
    </submittedName>
</protein>
<dbReference type="AlphaFoldDB" id="A0A6B2KTV4"/>
<dbReference type="PANTHER" id="PTHR33121:SF70">
    <property type="entry name" value="SIGNALING PROTEIN YKOW"/>
    <property type="match status" value="1"/>
</dbReference>
<evidence type="ECO:0000256" key="1">
    <source>
        <dbReference type="SAM" id="Phobius"/>
    </source>
</evidence>
<feature type="domain" description="EAL" evidence="2">
    <location>
        <begin position="501"/>
        <end position="749"/>
    </location>
</feature>
<comment type="caution">
    <text evidence="4">The sequence shown here is derived from an EMBL/GenBank/DDBJ whole genome shotgun (WGS) entry which is preliminary data.</text>
</comment>
<dbReference type="GO" id="GO:0071111">
    <property type="term" value="F:cyclic-guanylate-specific phosphodiesterase activity"/>
    <property type="evidence" value="ECO:0007669"/>
    <property type="project" value="InterPro"/>
</dbReference>
<feature type="domain" description="GGDEF" evidence="3">
    <location>
        <begin position="361"/>
        <end position="492"/>
    </location>
</feature>
<reference evidence="4 5" key="1">
    <citation type="submission" date="2020-02" db="EMBL/GenBank/DDBJ databases">
        <authorList>
            <person name="Yang Z."/>
        </authorList>
    </citation>
    <scope>NUCLEOTIDE SEQUENCE [LARGE SCALE GENOMIC DNA]</scope>
    <source>
        <strain evidence="4 5">HX-7-9</strain>
    </source>
</reference>
<dbReference type="PANTHER" id="PTHR33121">
    <property type="entry name" value="CYCLIC DI-GMP PHOSPHODIESTERASE PDEF"/>
    <property type="match status" value="1"/>
</dbReference>
<dbReference type="RefSeq" id="WP_163316683.1">
    <property type="nucleotide sequence ID" value="NZ_JAAGAA010000010.1"/>
</dbReference>
<proteinExistence type="predicted"/>
<evidence type="ECO:0000259" key="3">
    <source>
        <dbReference type="PROSITE" id="PS50887"/>
    </source>
</evidence>
<dbReference type="InterPro" id="IPR050706">
    <property type="entry name" value="Cyclic-di-GMP_PDE-like"/>
</dbReference>
<dbReference type="EMBL" id="JAAGAA010000010">
    <property type="protein sequence ID" value="NDV13490.1"/>
    <property type="molecule type" value="Genomic_DNA"/>
</dbReference>
<dbReference type="InterPro" id="IPR001633">
    <property type="entry name" value="EAL_dom"/>
</dbReference>
<evidence type="ECO:0000259" key="2">
    <source>
        <dbReference type="PROSITE" id="PS50883"/>
    </source>
</evidence>
<dbReference type="InterPro" id="IPR029787">
    <property type="entry name" value="Nucleotide_cyclase"/>
</dbReference>
<dbReference type="SUPFAM" id="SSF141868">
    <property type="entry name" value="EAL domain-like"/>
    <property type="match status" value="1"/>
</dbReference>
<dbReference type="PROSITE" id="PS50883">
    <property type="entry name" value="EAL"/>
    <property type="match status" value="1"/>
</dbReference>
<name>A0A6B2KTV4_9NEIS</name>
<organism evidence="4 5">
    <name type="scientific">Crenobacter caeni</name>
    <dbReference type="NCBI Taxonomy" id="2705474"/>
    <lineage>
        <taxon>Bacteria</taxon>
        <taxon>Pseudomonadati</taxon>
        <taxon>Pseudomonadota</taxon>
        <taxon>Betaproteobacteria</taxon>
        <taxon>Neisseriales</taxon>
        <taxon>Neisseriaceae</taxon>
        <taxon>Crenobacter</taxon>
    </lineage>
</organism>
<keyword evidence="1" id="KW-0472">Membrane</keyword>